<reference evidence="2 3" key="1">
    <citation type="submission" date="2020-08" db="EMBL/GenBank/DDBJ databases">
        <title>Genomic Encyclopedia of Type Strains, Phase III (KMG-III): the genomes of soil and plant-associated and newly described type strains.</title>
        <authorList>
            <person name="Whitman W."/>
        </authorList>
    </citation>
    <scope>NUCLEOTIDE SEQUENCE [LARGE SCALE GENOMIC DNA]</scope>
    <source>
        <strain evidence="2 3">CECT 3146</strain>
    </source>
</reference>
<dbReference type="PROSITE" id="PS51318">
    <property type="entry name" value="TAT"/>
    <property type="match status" value="1"/>
</dbReference>
<name>A0A7W8AQ96_STRST</name>
<accession>A0A7W8AQ96</accession>
<protein>
    <recommendedName>
        <fullName evidence="4">Sensor domain-containing protein</fullName>
    </recommendedName>
</protein>
<evidence type="ECO:0000313" key="3">
    <source>
        <dbReference type="Proteomes" id="UP000549009"/>
    </source>
</evidence>
<dbReference type="OrthoDB" id="4192319at2"/>
<evidence type="ECO:0000313" key="2">
    <source>
        <dbReference type="EMBL" id="MBB5102543.1"/>
    </source>
</evidence>
<evidence type="ECO:0008006" key="4">
    <source>
        <dbReference type="Google" id="ProtNLM"/>
    </source>
</evidence>
<organism evidence="2 3">
    <name type="scientific">Streptomyces spectabilis</name>
    <dbReference type="NCBI Taxonomy" id="68270"/>
    <lineage>
        <taxon>Bacteria</taxon>
        <taxon>Bacillati</taxon>
        <taxon>Actinomycetota</taxon>
        <taxon>Actinomycetes</taxon>
        <taxon>Kitasatosporales</taxon>
        <taxon>Streptomycetaceae</taxon>
        <taxon>Streptomyces</taxon>
    </lineage>
</organism>
<dbReference type="EMBL" id="JACHJD010000002">
    <property type="protein sequence ID" value="MBB5102543.1"/>
    <property type="molecule type" value="Genomic_DNA"/>
</dbReference>
<gene>
    <name evidence="2" type="ORF">FHS40_001596</name>
</gene>
<dbReference type="Proteomes" id="UP000549009">
    <property type="component" value="Unassembled WGS sequence"/>
</dbReference>
<feature type="signal peptide" evidence="1">
    <location>
        <begin position="1"/>
        <end position="30"/>
    </location>
</feature>
<evidence type="ECO:0000256" key="1">
    <source>
        <dbReference type="SAM" id="SignalP"/>
    </source>
</evidence>
<keyword evidence="1" id="KW-0732">Signal</keyword>
<proteinExistence type="predicted"/>
<sequence length="204" mass="21852">MNKGRRAARRAAIGGAVLAAAVLGAPPALAADRGAAADMPGFLEPSDLPPDPFSAWYYSSFPTEGPHWPLCVTSALPDSDVWHATYSTPETAGATQLSVTLPTEAEAVETAARFETEVRGCKQRMEQEDPNRPVTFWDHGGLDVEEGAHAYGIGFQGGWGYQNQLISVGRDGRTVTVVTWESNWGDPPVDAFKGTTRTAVNKLH</sequence>
<dbReference type="InterPro" id="IPR006311">
    <property type="entry name" value="TAT_signal"/>
</dbReference>
<keyword evidence="3" id="KW-1185">Reference proteome</keyword>
<comment type="caution">
    <text evidence="2">The sequence shown here is derived from an EMBL/GenBank/DDBJ whole genome shotgun (WGS) entry which is preliminary data.</text>
</comment>
<dbReference type="AlphaFoldDB" id="A0A7W8AQ96"/>
<feature type="chain" id="PRO_5030737079" description="Sensor domain-containing protein" evidence="1">
    <location>
        <begin position="31"/>
        <end position="204"/>
    </location>
</feature>
<dbReference type="RefSeq" id="WP_150515127.1">
    <property type="nucleotide sequence ID" value="NZ_BMSQ01000010.1"/>
</dbReference>